<feature type="region of interest" description="Disordered" evidence="1">
    <location>
        <begin position="131"/>
        <end position="160"/>
    </location>
</feature>
<protein>
    <recommendedName>
        <fullName evidence="4">Retrotransposon gag domain-containing protein</fullName>
    </recommendedName>
</protein>
<organism evidence="2 3">
    <name type="scientific">Aureobasidium pullulans</name>
    <name type="common">Black yeast</name>
    <name type="synonym">Pullularia pullulans</name>
    <dbReference type="NCBI Taxonomy" id="5580"/>
    <lineage>
        <taxon>Eukaryota</taxon>
        <taxon>Fungi</taxon>
        <taxon>Dikarya</taxon>
        <taxon>Ascomycota</taxon>
        <taxon>Pezizomycotina</taxon>
        <taxon>Dothideomycetes</taxon>
        <taxon>Dothideomycetidae</taxon>
        <taxon>Dothideales</taxon>
        <taxon>Saccotheciaceae</taxon>
        <taxon>Aureobasidium</taxon>
    </lineage>
</organism>
<sequence>MWPAVPGQGAPSFGRPQGDRVTFLVAARVTFRGLAMAGGRRRTGSPKNVGRRTGGRVTPRLVSPLRARRLPGGQPRRFGRSREPEEPCACLLLRWFTYGRPPADRTAVAAAAASHRTRASIASLWANSTDGATQVFPSEPQSPEPEPHARAPSSEPLTTRQHLVNCGTLRTTTLTSCALHFLLDPSHNKPLQEPFKTTRSRLFKSSSDPPNQDPFHTHHRDLGSVAKMTDSSLLGALEDLHIDGHDHPRTNNEELAQLRAQLAIRDRQLDQLKLQLQLRAPQTPQIQPPQVARRAPPQVARRAPPQVARRASSPSPVRVPDPPEFDNKIPFAPWLVKMKLKLNMELSHVNEQTKMDYILSRTSGSVFERLLLRVPGHGHDYGRRSDLVFKDSADCLYQFNEWYSDRHRESRAYTDFELLRQRADESFGDFYTRFQDLVGYLNLPESLLVLKLKYKLNDRFDYYINDGKIYASVRELVDRGDRLDADIHLLPDDPYTTDDDHDHDHDLGSEASHDSHESHDFVASALEACCFSWSEGLVHLKDVIGRKLRDAGS</sequence>
<dbReference type="AlphaFoldDB" id="A0A4S9VWH6"/>
<proteinExistence type="predicted"/>
<feature type="compositionally biased region" description="Low complexity" evidence="1">
    <location>
        <begin position="288"/>
        <end position="316"/>
    </location>
</feature>
<feature type="compositionally biased region" description="Basic and acidic residues" evidence="1">
    <location>
        <begin position="498"/>
        <end position="513"/>
    </location>
</feature>
<dbReference type="Proteomes" id="UP000309734">
    <property type="component" value="Unassembled WGS sequence"/>
</dbReference>
<feature type="region of interest" description="Disordered" evidence="1">
    <location>
        <begin position="280"/>
        <end position="322"/>
    </location>
</feature>
<reference evidence="2 3" key="1">
    <citation type="submission" date="2018-10" db="EMBL/GenBank/DDBJ databases">
        <title>Fifty Aureobasidium pullulans genomes reveal a recombining polyextremotolerant generalist.</title>
        <authorList>
            <person name="Gostincar C."/>
            <person name="Turk M."/>
            <person name="Zajc J."/>
            <person name="Gunde-Cimerman N."/>
        </authorList>
    </citation>
    <scope>NUCLEOTIDE SEQUENCE [LARGE SCALE GENOMIC DNA]</scope>
    <source>
        <strain evidence="2 3">EXF-3519</strain>
    </source>
</reference>
<evidence type="ECO:0000313" key="2">
    <source>
        <dbReference type="EMBL" id="THZ56962.1"/>
    </source>
</evidence>
<dbReference type="EMBL" id="QZBS01000801">
    <property type="protein sequence ID" value="THZ56962.1"/>
    <property type="molecule type" value="Genomic_DNA"/>
</dbReference>
<name>A0A4S9VWH6_AURPU</name>
<evidence type="ECO:0000313" key="3">
    <source>
        <dbReference type="Proteomes" id="UP000309734"/>
    </source>
</evidence>
<evidence type="ECO:0000256" key="1">
    <source>
        <dbReference type="SAM" id="MobiDB-lite"/>
    </source>
</evidence>
<feature type="compositionally biased region" description="Basic residues" evidence="1">
    <location>
        <begin position="39"/>
        <end position="54"/>
    </location>
</feature>
<feature type="region of interest" description="Disordered" evidence="1">
    <location>
        <begin position="494"/>
        <end position="513"/>
    </location>
</feature>
<evidence type="ECO:0008006" key="4">
    <source>
        <dbReference type="Google" id="ProtNLM"/>
    </source>
</evidence>
<accession>A0A4S9VWH6</accession>
<comment type="caution">
    <text evidence="2">The sequence shown here is derived from an EMBL/GenBank/DDBJ whole genome shotgun (WGS) entry which is preliminary data.</text>
</comment>
<feature type="region of interest" description="Disordered" evidence="1">
    <location>
        <begin position="38"/>
        <end position="57"/>
    </location>
</feature>
<gene>
    <name evidence="2" type="ORF">D6C85_10524</name>
</gene>